<dbReference type="InterPro" id="IPR001245">
    <property type="entry name" value="Ser-Thr/Tyr_kinase_cat_dom"/>
</dbReference>
<dbReference type="InParanoid" id="A0A1W4WW48"/>
<dbReference type="GeneID" id="108736429"/>
<dbReference type="InterPro" id="IPR011009">
    <property type="entry name" value="Kinase-like_dom_sf"/>
</dbReference>
<evidence type="ECO:0000256" key="10">
    <source>
        <dbReference type="ARBA" id="ARBA00022840"/>
    </source>
</evidence>
<dbReference type="InterPro" id="IPR000719">
    <property type="entry name" value="Prot_kinase_dom"/>
</dbReference>
<comment type="similarity">
    <text evidence="2 16">Belongs to the protein kinase superfamily. TKL Ser/Thr protein kinase family. TGFB receptor subfamily.</text>
</comment>
<feature type="transmembrane region" description="Helical" evidence="16">
    <location>
        <begin position="174"/>
        <end position="198"/>
    </location>
</feature>
<dbReference type="PANTHER" id="PTHR23255">
    <property type="entry name" value="TRANSFORMING GROWTH FACTOR-BETA RECEPTOR TYPE I AND II"/>
    <property type="match status" value="1"/>
</dbReference>
<reference evidence="20" key="1">
    <citation type="submission" date="2025-08" db="UniProtKB">
        <authorList>
            <consortium name="RefSeq"/>
        </authorList>
    </citation>
    <scope>IDENTIFICATION</scope>
    <source>
        <tissue evidence="20">Entire body</tissue>
    </source>
</reference>
<evidence type="ECO:0000313" key="20">
    <source>
        <dbReference type="RefSeq" id="XP_018324358.1"/>
    </source>
</evidence>
<dbReference type="Gene3D" id="1.10.510.10">
    <property type="entry name" value="Transferase(Phosphotransferase) domain 1"/>
    <property type="match status" value="1"/>
</dbReference>
<evidence type="ECO:0000313" key="19">
    <source>
        <dbReference type="Proteomes" id="UP000192223"/>
    </source>
</evidence>
<dbReference type="FunCoup" id="A0A1W4WW48">
    <property type="interactions" value="33"/>
</dbReference>
<name>A0A1W4WW48_AGRPL</name>
<keyword evidence="12 16" id="KW-1133">Transmembrane helix</keyword>
<feature type="domain" description="Protein kinase" evidence="18">
    <location>
        <begin position="225"/>
        <end position="513"/>
    </location>
</feature>
<dbReference type="CDD" id="cd23533">
    <property type="entry name" value="TFP_LU_ECD_BMPR2_like"/>
    <property type="match status" value="1"/>
</dbReference>
<keyword evidence="9 16" id="KW-0418">Kinase</keyword>
<keyword evidence="3 16" id="KW-0723">Serine/threonine-protein kinase</keyword>
<evidence type="ECO:0000256" key="7">
    <source>
        <dbReference type="ARBA" id="ARBA00022729"/>
    </source>
</evidence>
<comment type="catalytic activity">
    <reaction evidence="16">
        <text>L-threonyl-[receptor-protein] + ATP = O-phospho-L-threonyl-[receptor-protein] + ADP + H(+)</text>
        <dbReference type="Rhea" id="RHEA:44880"/>
        <dbReference type="Rhea" id="RHEA-COMP:11024"/>
        <dbReference type="Rhea" id="RHEA-COMP:11025"/>
        <dbReference type="ChEBI" id="CHEBI:15378"/>
        <dbReference type="ChEBI" id="CHEBI:30013"/>
        <dbReference type="ChEBI" id="CHEBI:30616"/>
        <dbReference type="ChEBI" id="CHEBI:61977"/>
        <dbReference type="ChEBI" id="CHEBI:456216"/>
        <dbReference type="EC" id="2.7.11.30"/>
    </reaction>
</comment>
<keyword evidence="8 15" id="KW-0547">Nucleotide-binding</keyword>
<keyword evidence="11 16" id="KW-0460">Magnesium</keyword>
<evidence type="ECO:0000256" key="14">
    <source>
        <dbReference type="ARBA" id="ARBA00023170"/>
    </source>
</evidence>
<keyword evidence="4 16" id="KW-0808">Transferase</keyword>
<evidence type="ECO:0000256" key="9">
    <source>
        <dbReference type="ARBA" id="ARBA00022777"/>
    </source>
</evidence>
<evidence type="ECO:0000256" key="12">
    <source>
        <dbReference type="ARBA" id="ARBA00022989"/>
    </source>
</evidence>
<dbReference type="InterPro" id="IPR000472">
    <property type="entry name" value="Activin_recp"/>
</dbReference>
<evidence type="ECO:0000256" key="13">
    <source>
        <dbReference type="ARBA" id="ARBA00023136"/>
    </source>
</evidence>
<dbReference type="GO" id="GO:0043235">
    <property type="term" value="C:receptor complex"/>
    <property type="evidence" value="ECO:0007669"/>
    <property type="project" value="TreeGrafter"/>
</dbReference>
<evidence type="ECO:0000256" key="3">
    <source>
        <dbReference type="ARBA" id="ARBA00022527"/>
    </source>
</evidence>
<dbReference type="InterPro" id="IPR045860">
    <property type="entry name" value="Snake_toxin-like_sf"/>
</dbReference>
<feature type="binding site" evidence="15">
    <location>
        <position position="252"/>
    </location>
    <ligand>
        <name>ATP</name>
        <dbReference type="ChEBI" id="CHEBI:30616"/>
    </ligand>
</feature>
<keyword evidence="19" id="KW-1185">Reference proteome</keyword>
<evidence type="ECO:0000256" key="15">
    <source>
        <dbReference type="PROSITE-ProRule" id="PRU10141"/>
    </source>
</evidence>
<dbReference type="STRING" id="224129.A0A1W4WW48"/>
<keyword evidence="16" id="KW-0464">Manganese</keyword>
<dbReference type="GO" id="GO:0005024">
    <property type="term" value="F:transforming growth factor beta receptor activity"/>
    <property type="evidence" value="ECO:0007669"/>
    <property type="project" value="TreeGrafter"/>
</dbReference>
<keyword evidence="14 16" id="KW-0675">Receptor</keyword>
<comment type="subcellular location">
    <subcellularLocation>
        <location evidence="1 16">Membrane</location>
        <topology evidence="1 16">Single-pass type I membrane protein</topology>
    </subcellularLocation>
</comment>
<dbReference type="Pfam" id="PF07714">
    <property type="entry name" value="PK_Tyr_Ser-Thr"/>
    <property type="match status" value="1"/>
</dbReference>
<keyword evidence="10 15" id="KW-0067">ATP-binding</keyword>
<keyword evidence="7" id="KW-0732">Signal</keyword>
<evidence type="ECO:0000256" key="16">
    <source>
        <dbReference type="RuleBase" id="RU361271"/>
    </source>
</evidence>
<evidence type="ECO:0000256" key="2">
    <source>
        <dbReference type="ARBA" id="ARBA00009605"/>
    </source>
</evidence>
<dbReference type="RefSeq" id="XP_018324358.1">
    <property type="nucleotide sequence ID" value="XM_018468856.2"/>
</dbReference>
<dbReference type="EC" id="2.7.11.30" evidence="16"/>
<dbReference type="Gene3D" id="2.10.60.10">
    <property type="entry name" value="CD59"/>
    <property type="match status" value="1"/>
</dbReference>
<evidence type="ECO:0000256" key="4">
    <source>
        <dbReference type="ARBA" id="ARBA00022679"/>
    </source>
</evidence>
<dbReference type="PROSITE" id="PS00107">
    <property type="entry name" value="PROTEIN_KINASE_ATP"/>
    <property type="match status" value="1"/>
</dbReference>
<accession>A0A1W4WW48</accession>
<evidence type="ECO:0000256" key="8">
    <source>
        <dbReference type="ARBA" id="ARBA00022741"/>
    </source>
</evidence>
<evidence type="ECO:0000256" key="6">
    <source>
        <dbReference type="ARBA" id="ARBA00022723"/>
    </source>
</evidence>
<dbReference type="InterPro" id="IPR000333">
    <property type="entry name" value="TGFB_receptor"/>
</dbReference>
<dbReference type="CTD" id="44096"/>
<evidence type="ECO:0000256" key="5">
    <source>
        <dbReference type="ARBA" id="ARBA00022692"/>
    </source>
</evidence>
<dbReference type="Proteomes" id="UP000192223">
    <property type="component" value="Unplaced"/>
</dbReference>
<dbReference type="KEGG" id="apln:108736429"/>
<keyword evidence="13 16" id="KW-0472">Membrane</keyword>
<comment type="cofactor">
    <cofactor evidence="16">
        <name>Mg(2+)</name>
        <dbReference type="ChEBI" id="CHEBI:18420"/>
    </cofactor>
    <cofactor evidence="16">
        <name>Mn(2+)</name>
        <dbReference type="ChEBI" id="CHEBI:29035"/>
    </cofactor>
</comment>
<evidence type="ECO:0000256" key="1">
    <source>
        <dbReference type="ARBA" id="ARBA00004479"/>
    </source>
</evidence>
<dbReference type="Gene3D" id="3.30.200.20">
    <property type="entry name" value="Phosphorylase Kinase, domain 1"/>
    <property type="match status" value="1"/>
</dbReference>
<keyword evidence="6 16" id="KW-0479">Metal-binding</keyword>
<evidence type="ECO:0000259" key="18">
    <source>
        <dbReference type="PROSITE" id="PS50011"/>
    </source>
</evidence>
<dbReference type="PANTHER" id="PTHR23255:SF100">
    <property type="entry name" value="RECEPTOR PROTEIN SERINE_THREONINE KINASE"/>
    <property type="match status" value="1"/>
</dbReference>
<dbReference type="Pfam" id="PF01064">
    <property type="entry name" value="Activin_recp"/>
    <property type="match status" value="1"/>
</dbReference>
<evidence type="ECO:0000256" key="17">
    <source>
        <dbReference type="SAM" id="MobiDB-lite"/>
    </source>
</evidence>
<dbReference type="OrthoDB" id="669224at2759"/>
<dbReference type="PROSITE" id="PS50011">
    <property type="entry name" value="PROTEIN_KINASE_DOM"/>
    <property type="match status" value="1"/>
</dbReference>
<dbReference type="PRINTS" id="PR00653">
    <property type="entry name" value="ACTIVIN2R"/>
</dbReference>
<dbReference type="GO" id="GO:0005886">
    <property type="term" value="C:plasma membrane"/>
    <property type="evidence" value="ECO:0007669"/>
    <property type="project" value="TreeGrafter"/>
</dbReference>
<dbReference type="InterPro" id="IPR017441">
    <property type="entry name" value="Protein_kinase_ATP_BS"/>
</dbReference>
<dbReference type="GO" id="GO:0005524">
    <property type="term" value="F:ATP binding"/>
    <property type="evidence" value="ECO:0007669"/>
    <property type="project" value="UniProtKB-UniRule"/>
</dbReference>
<gene>
    <name evidence="20" type="primary">LOC108736429</name>
</gene>
<evidence type="ECO:0000256" key="11">
    <source>
        <dbReference type="ARBA" id="ARBA00022842"/>
    </source>
</evidence>
<protein>
    <recommendedName>
        <fullName evidence="16">Serine/threonine-protein kinase receptor</fullName>
        <ecNumber evidence="16">2.7.11.30</ecNumber>
    </recommendedName>
</protein>
<dbReference type="SUPFAM" id="SSF57302">
    <property type="entry name" value="Snake toxin-like"/>
    <property type="match status" value="1"/>
</dbReference>
<dbReference type="GO" id="GO:0046872">
    <property type="term" value="F:metal ion binding"/>
    <property type="evidence" value="ECO:0007669"/>
    <property type="project" value="UniProtKB-KW"/>
</dbReference>
<organism evidence="19 20">
    <name type="scientific">Agrilus planipennis</name>
    <name type="common">Emerald ash borer</name>
    <name type="synonym">Agrilus marcopoli</name>
    <dbReference type="NCBI Taxonomy" id="224129"/>
    <lineage>
        <taxon>Eukaryota</taxon>
        <taxon>Metazoa</taxon>
        <taxon>Ecdysozoa</taxon>
        <taxon>Arthropoda</taxon>
        <taxon>Hexapoda</taxon>
        <taxon>Insecta</taxon>
        <taxon>Pterygota</taxon>
        <taxon>Neoptera</taxon>
        <taxon>Endopterygota</taxon>
        <taxon>Coleoptera</taxon>
        <taxon>Polyphaga</taxon>
        <taxon>Elateriformia</taxon>
        <taxon>Buprestoidea</taxon>
        <taxon>Buprestidae</taxon>
        <taxon>Agrilinae</taxon>
        <taxon>Agrilus</taxon>
    </lineage>
</organism>
<feature type="region of interest" description="Disordered" evidence="17">
    <location>
        <begin position="771"/>
        <end position="846"/>
    </location>
</feature>
<feature type="compositionally biased region" description="Polar residues" evidence="17">
    <location>
        <begin position="813"/>
        <end position="837"/>
    </location>
</feature>
<keyword evidence="5 16" id="KW-0812">Transmembrane</keyword>
<dbReference type="SUPFAM" id="SSF56112">
    <property type="entry name" value="Protein kinase-like (PK-like)"/>
    <property type="match status" value="1"/>
</dbReference>
<dbReference type="GO" id="GO:0030509">
    <property type="term" value="P:BMP signaling pathway"/>
    <property type="evidence" value="ECO:0007669"/>
    <property type="project" value="TreeGrafter"/>
</dbReference>
<proteinExistence type="inferred from homology"/>
<sequence>MVSNGNCSAQAVIMHYTTGIYVLLHVALLPSITGASDENGDNSKESYVICARSIGSIQLVKDAEISALELNSTNLTITCRTNYCYAYWEEDMTGNVADLSQGCWKSSGRPADCERNECLSDKRPPKGKNNTKFCCCSGDLCNANFTSIAVPEEERILTSTPPIEDVPKLSLSPLIWVVSGVSFVFFMICSGTLAFFCWHMKPKKNDIEVGQPPMPTPEEFNLEKLKLCGIIGQGRYGCVYRGMIEDQEVAVKVFLPHHRNYFINEHEIYKLVGDNASLLKCFGGGERNQTPGAPSDYVLIFSLEQQCLQEYLKNHTLDLATLCKMSLGIAKGLAHLHSNYKKPCIAHRDINTRNVLVKHDQTCVICDLGLAVVPKKTENHSLSEAGTLRYMAPEVLEGAVNLRDCESALKQIDVYALGLVLWELGTRCTDMQAAEPQPYALPFYREVGENPSLEQMQTLISRHKARPLWPPSWKDTAAARLFCETTEDCWDQDAEARLTSLCVEERLLELPTLKGRVLHPMHPPASPTPLINNNHLHDNTMDSSVGTIETLLSPTEENCKNSNQLVPCVAPLQPFQGRNPCLERNLLLGSSDCLLVDKSSKHCNSSESQNLLTNDFLNFHLNHRATPIPYVQNAVHGSPKRYNCAVNVAPKASRFKWNGFKNLFNNRKKCNNYCSTSSECKETKVQMAPAKLVNGNFGQNEVTTMLLNENETKDCKRPSSLSLKKRNCEDEKNNCNNTAGVAQLLKKDKSLRLQRSLEQFSEVFSSSSDLSKLKDPSVRVKTPGDVPPSVRRTRGKAANDSARFSLYDDRIMTQGQWGSTPTLNPQQQETQRSNSNLQDRDSISSF</sequence>
<dbReference type="AlphaFoldDB" id="A0A1W4WW48"/>